<accession>A0ABW2XPK3</accession>
<dbReference type="InterPro" id="IPR029063">
    <property type="entry name" value="SAM-dependent_MTases_sf"/>
</dbReference>
<gene>
    <name evidence="2" type="ORF">ACFQZM_25915</name>
</gene>
<evidence type="ECO:0000313" key="2">
    <source>
        <dbReference type="EMBL" id="MFD0687959.1"/>
    </source>
</evidence>
<feature type="domain" description="Methyltransferase type 11" evidence="1">
    <location>
        <begin position="56"/>
        <end position="170"/>
    </location>
</feature>
<dbReference type="InterPro" id="IPR013216">
    <property type="entry name" value="Methyltransf_11"/>
</dbReference>
<dbReference type="Proteomes" id="UP001597063">
    <property type="component" value="Unassembled WGS sequence"/>
</dbReference>
<proteinExistence type="predicted"/>
<evidence type="ECO:0000313" key="3">
    <source>
        <dbReference type="Proteomes" id="UP001597063"/>
    </source>
</evidence>
<dbReference type="GO" id="GO:0032259">
    <property type="term" value="P:methylation"/>
    <property type="evidence" value="ECO:0007669"/>
    <property type="project" value="UniProtKB-KW"/>
</dbReference>
<dbReference type="Gene3D" id="3.40.50.150">
    <property type="entry name" value="Vaccinia Virus protein VP39"/>
    <property type="match status" value="1"/>
</dbReference>
<protein>
    <submittedName>
        <fullName evidence="2">Class I SAM-dependent methyltransferase</fullName>
        <ecNumber evidence="2">2.1.1.-</ecNumber>
    </submittedName>
</protein>
<dbReference type="EC" id="2.1.1.-" evidence="2"/>
<dbReference type="RefSeq" id="WP_165503125.1">
    <property type="nucleotide sequence ID" value="NZ_CAACUY010000159.1"/>
</dbReference>
<name>A0ABW2XPK3_9ACTN</name>
<dbReference type="PANTHER" id="PTHR43591">
    <property type="entry name" value="METHYLTRANSFERASE"/>
    <property type="match status" value="1"/>
</dbReference>
<comment type="caution">
    <text evidence="2">The sequence shown here is derived from an EMBL/GenBank/DDBJ whole genome shotgun (WGS) entry which is preliminary data.</text>
</comment>
<reference evidence="3" key="1">
    <citation type="journal article" date="2019" name="Int. J. Syst. Evol. Microbiol.">
        <title>The Global Catalogue of Microorganisms (GCM) 10K type strain sequencing project: providing services to taxonomists for standard genome sequencing and annotation.</title>
        <authorList>
            <consortium name="The Broad Institute Genomics Platform"/>
            <consortium name="The Broad Institute Genome Sequencing Center for Infectious Disease"/>
            <person name="Wu L."/>
            <person name="Ma J."/>
        </authorList>
    </citation>
    <scope>NUCLEOTIDE SEQUENCE [LARGE SCALE GENOMIC DNA]</scope>
    <source>
        <strain evidence="3">JCM 9371</strain>
    </source>
</reference>
<evidence type="ECO:0000259" key="1">
    <source>
        <dbReference type="Pfam" id="PF08241"/>
    </source>
</evidence>
<sequence>MEDTARAIANLTRERWEANAQYWVRIIREGRDRYRTDLTDAAILDAIGPCAGLRVLDAGCGEGYLARALAARGADVVGVDACQGLIDAAGAVPAPGAVPGPGAGAVPGPGADPAADGSLSFTCASVDALPVADDSVDLVVCNHLFSHLHDPTAAIGEFGRVLRSGGRLVILTLHPCFYIENSEQGAMNSVPASRYFAPRGIDQRFVVDGLESPSVITSWLRPLEFYSGTLRDAGFVIADLREPHPTEDMLQNDPWWRKGFPTALFMLLVAERR</sequence>
<keyword evidence="2" id="KW-0489">Methyltransferase</keyword>
<dbReference type="EMBL" id="JBHTGP010000013">
    <property type="protein sequence ID" value="MFD0687959.1"/>
    <property type="molecule type" value="Genomic_DNA"/>
</dbReference>
<dbReference type="GO" id="GO:0008168">
    <property type="term" value="F:methyltransferase activity"/>
    <property type="evidence" value="ECO:0007669"/>
    <property type="project" value="UniProtKB-KW"/>
</dbReference>
<dbReference type="SUPFAM" id="SSF53335">
    <property type="entry name" value="S-adenosyl-L-methionine-dependent methyltransferases"/>
    <property type="match status" value="1"/>
</dbReference>
<keyword evidence="3" id="KW-1185">Reference proteome</keyword>
<organism evidence="2 3">
    <name type="scientific">Actinomadura fibrosa</name>
    <dbReference type="NCBI Taxonomy" id="111802"/>
    <lineage>
        <taxon>Bacteria</taxon>
        <taxon>Bacillati</taxon>
        <taxon>Actinomycetota</taxon>
        <taxon>Actinomycetes</taxon>
        <taxon>Streptosporangiales</taxon>
        <taxon>Thermomonosporaceae</taxon>
        <taxon>Actinomadura</taxon>
    </lineage>
</organism>
<dbReference type="Pfam" id="PF08241">
    <property type="entry name" value="Methyltransf_11"/>
    <property type="match status" value="1"/>
</dbReference>
<keyword evidence="2" id="KW-0808">Transferase</keyword>
<dbReference type="CDD" id="cd02440">
    <property type="entry name" value="AdoMet_MTases"/>
    <property type="match status" value="1"/>
</dbReference>